<dbReference type="AlphaFoldDB" id="A0A955IX77"/>
<accession>A0A955IX77</accession>
<comment type="caution">
    <text evidence="1">The sequence shown here is derived from an EMBL/GenBank/DDBJ whole genome shotgun (WGS) entry which is preliminary data.</text>
</comment>
<evidence type="ECO:0000313" key="1">
    <source>
        <dbReference type="EMBL" id="MCA9302225.1"/>
    </source>
</evidence>
<protein>
    <submittedName>
        <fullName evidence="1">Uncharacterized protein</fullName>
    </submittedName>
</protein>
<sequence length="100" mass="11869">MPPKTDPLGEVFVTIGKGSLGFMGFRDLTEQSTHLKNIKLWLYLNEKYPANDSLKPFYLFTYDSHKVNNLLKDEWLYDVYYVNYPLNIHISPRVYLYKVE</sequence>
<proteinExistence type="predicted"/>
<dbReference type="Proteomes" id="UP000714817">
    <property type="component" value="Unassembled WGS sequence"/>
</dbReference>
<dbReference type="EMBL" id="JAGQNY010000008">
    <property type="protein sequence ID" value="MCA9302225.1"/>
    <property type="molecule type" value="Genomic_DNA"/>
</dbReference>
<gene>
    <name evidence="1" type="ORF">KDA10_02600</name>
</gene>
<reference evidence="1" key="2">
    <citation type="journal article" date="2021" name="Microbiome">
        <title>Successional dynamics and alternative stable states in a saline activated sludge microbial community over 9 years.</title>
        <authorList>
            <person name="Wang Y."/>
            <person name="Ye J."/>
            <person name="Ju F."/>
            <person name="Liu L."/>
            <person name="Boyd J.A."/>
            <person name="Deng Y."/>
            <person name="Parks D.H."/>
            <person name="Jiang X."/>
            <person name="Yin X."/>
            <person name="Woodcroft B.J."/>
            <person name="Tyson G.W."/>
            <person name="Hugenholtz P."/>
            <person name="Polz M.F."/>
            <person name="Zhang T."/>
        </authorList>
    </citation>
    <scope>NUCLEOTIDE SEQUENCE</scope>
    <source>
        <strain evidence="1">HKST-UBA80</strain>
    </source>
</reference>
<reference evidence="1" key="1">
    <citation type="submission" date="2020-04" db="EMBL/GenBank/DDBJ databases">
        <authorList>
            <person name="Zhang T."/>
        </authorList>
    </citation>
    <scope>NUCLEOTIDE SEQUENCE</scope>
    <source>
        <strain evidence="1">HKST-UBA80</strain>
    </source>
</reference>
<name>A0A955IX77_UNCKA</name>
<evidence type="ECO:0000313" key="2">
    <source>
        <dbReference type="Proteomes" id="UP000714817"/>
    </source>
</evidence>
<organism evidence="1 2">
    <name type="scientific">candidate division WWE3 bacterium</name>
    <dbReference type="NCBI Taxonomy" id="2053526"/>
    <lineage>
        <taxon>Bacteria</taxon>
        <taxon>Katanobacteria</taxon>
    </lineage>
</organism>